<dbReference type="AlphaFoldDB" id="A0A1I0DJJ0"/>
<evidence type="ECO:0000259" key="8">
    <source>
        <dbReference type="PROSITE" id="PS51379"/>
    </source>
</evidence>
<dbReference type="GO" id="GO:0051539">
    <property type="term" value="F:4 iron, 4 sulfur cluster binding"/>
    <property type="evidence" value="ECO:0007669"/>
    <property type="project" value="UniProtKB-KW"/>
</dbReference>
<keyword evidence="6" id="KW-0408">Iron</keyword>
<keyword evidence="10" id="KW-1185">Reference proteome</keyword>
<feature type="domain" description="4Fe-4S ferredoxin-type" evidence="8">
    <location>
        <begin position="85"/>
        <end position="114"/>
    </location>
</feature>
<evidence type="ECO:0000256" key="7">
    <source>
        <dbReference type="ARBA" id="ARBA00023014"/>
    </source>
</evidence>
<dbReference type="InterPro" id="IPR017900">
    <property type="entry name" value="4Fe4S_Fe_S_CS"/>
</dbReference>
<dbReference type="InterPro" id="IPR017896">
    <property type="entry name" value="4Fe4S_Fe-S-bd"/>
</dbReference>
<keyword evidence="4" id="KW-0677">Repeat</keyword>
<name>A0A1I0DJJ0_9FIRM</name>
<protein>
    <submittedName>
        <fullName evidence="9">Anaerobic dimethyl sulfoxide reductase subunit B (DMSO reductase iron-sulfur subunit)</fullName>
    </submittedName>
</protein>
<dbReference type="SUPFAM" id="SSF54862">
    <property type="entry name" value="4Fe-4S ferredoxins"/>
    <property type="match status" value="1"/>
</dbReference>
<dbReference type="InterPro" id="IPR050954">
    <property type="entry name" value="ET_IronSulfur_Cluster-Binding"/>
</dbReference>
<keyword evidence="5" id="KW-0249">Electron transport</keyword>
<feature type="domain" description="4Fe-4S ferredoxin-type" evidence="8">
    <location>
        <begin position="51"/>
        <end position="83"/>
    </location>
</feature>
<dbReference type="PANTHER" id="PTHR43177">
    <property type="entry name" value="PROTEIN NRFC"/>
    <property type="match status" value="1"/>
</dbReference>
<evidence type="ECO:0000313" key="9">
    <source>
        <dbReference type="EMBL" id="SET32637.1"/>
    </source>
</evidence>
<evidence type="ECO:0000256" key="5">
    <source>
        <dbReference type="ARBA" id="ARBA00022982"/>
    </source>
</evidence>
<organism evidence="9 10">
    <name type="scientific">Enterocloster lavalensis</name>
    <dbReference type="NCBI Taxonomy" id="460384"/>
    <lineage>
        <taxon>Bacteria</taxon>
        <taxon>Bacillati</taxon>
        <taxon>Bacillota</taxon>
        <taxon>Clostridia</taxon>
        <taxon>Lachnospirales</taxon>
        <taxon>Lachnospiraceae</taxon>
        <taxon>Enterocloster</taxon>
    </lineage>
</organism>
<gene>
    <name evidence="9" type="ORF">SAMN05216313_104235</name>
</gene>
<dbReference type="PANTHER" id="PTHR43177:SF5">
    <property type="entry name" value="ANAEROBIC DIMETHYL SULFOXIDE REDUCTASE CHAIN B-RELATED"/>
    <property type="match status" value="1"/>
</dbReference>
<feature type="domain" description="4Fe-4S ferredoxin-type" evidence="8">
    <location>
        <begin position="3"/>
        <end position="33"/>
    </location>
</feature>
<evidence type="ECO:0000256" key="1">
    <source>
        <dbReference type="ARBA" id="ARBA00022448"/>
    </source>
</evidence>
<accession>A0A1I0DJJ0</accession>
<keyword evidence="3" id="KW-0479">Metal-binding</keyword>
<evidence type="ECO:0000313" key="10">
    <source>
        <dbReference type="Proteomes" id="UP000198508"/>
    </source>
</evidence>
<sequence>MGIMLDLDLKKCTACGACAIACMDQNDIDTEKGIRPFRTVFDWEKRGCGENAEYVHISIACMHCTDAPCVTACPCACIRKDAETGLTIYDNTSCIGCHSCAMACPFGIPAFNEEGRMQKCDGCAVRVRHGLEPACVKVCPSRALHLVHTGDVEGLDASRSLEKAGETVLKAQV</sequence>
<keyword evidence="7" id="KW-0411">Iron-sulfur</keyword>
<evidence type="ECO:0000256" key="3">
    <source>
        <dbReference type="ARBA" id="ARBA00022723"/>
    </source>
</evidence>
<dbReference type="Gene3D" id="3.30.70.20">
    <property type="match status" value="2"/>
</dbReference>
<dbReference type="GO" id="GO:0046872">
    <property type="term" value="F:metal ion binding"/>
    <property type="evidence" value="ECO:0007669"/>
    <property type="project" value="UniProtKB-KW"/>
</dbReference>
<dbReference type="PROSITE" id="PS00198">
    <property type="entry name" value="4FE4S_FER_1"/>
    <property type="match status" value="1"/>
</dbReference>
<dbReference type="Proteomes" id="UP000198508">
    <property type="component" value="Unassembled WGS sequence"/>
</dbReference>
<dbReference type="PROSITE" id="PS51379">
    <property type="entry name" value="4FE4S_FER_2"/>
    <property type="match status" value="3"/>
</dbReference>
<proteinExistence type="predicted"/>
<dbReference type="EMBL" id="FOIM01000004">
    <property type="protein sequence ID" value="SET32637.1"/>
    <property type="molecule type" value="Genomic_DNA"/>
</dbReference>
<keyword evidence="2" id="KW-0004">4Fe-4S</keyword>
<reference evidence="10" key="1">
    <citation type="submission" date="2016-10" db="EMBL/GenBank/DDBJ databases">
        <authorList>
            <person name="Varghese N."/>
            <person name="Submissions S."/>
        </authorList>
    </citation>
    <scope>NUCLEOTIDE SEQUENCE [LARGE SCALE GENOMIC DNA]</scope>
    <source>
        <strain evidence="10">NLAE-zl-G277</strain>
    </source>
</reference>
<evidence type="ECO:0000256" key="4">
    <source>
        <dbReference type="ARBA" id="ARBA00022737"/>
    </source>
</evidence>
<dbReference type="Pfam" id="PF13247">
    <property type="entry name" value="Fer4_11"/>
    <property type="match status" value="1"/>
</dbReference>
<evidence type="ECO:0000256" key="2">
    <source>
        <dbReference type="ARBA" id="ARBA00022485"/>
    </source>
</evidence>
<dbReference type="RefSeq" id="WP_092361547.1">
    <property type="nucleotide sequence ID" value="NZ_CP176637.1"/>
</dbReference>
<evidence type="ECO:0000256" key="6">
    <source>
        <dbReference type="ARBA" id="ARBA00023004"/>
    </source>
</evidence>
<dbReference type="STRING" id="460384.SAMN05216313_104235"/>
<keyword evidence="1" id="KW-0813">Transport</keyword>